<feature type="domain" description="C2H2-type" evidence="6">
    <location>
        <begin position="211"/>
        <end position="238"/>
    </location>
</feature>
<dbReference type="Pfam" id="PF00096">
    <property type="entry name" value="zf-C2H2"/>
    <property type="match status" value="3"/>
</dbReference>
<evidence type="ECO:0000259" key="6">
    <source>
        <dbReference type="PROSITE" id="PS50157"/>
    </source>
</evidence>
<dbReference type="PROSITE" id="PS50157">
    <property type="entry name" value="ZINC_FINGER_C2H2_2"/>
    <property type="match status" value="6"/>
</dbReference>
<organism evidence="7 8">
    <name type="scientific">Polypedilum vanderplanki</name>
    <name type="common">Sleeping chironomid midge</name>
    <dbReference type="NCBI Taxonomy" id="319348"/>
    <lineage>
        <taxon>Eukaryota</taxon>
        <taxon>Metazoa</taxon>
        <taxon>Ecdysozoa</taxon>
        <taxon>Arthropoda</taxon>
        <taxon>Hexapoda</taxon>
        <taxon>Insecta</taxon>
        <taxon>Pterygota</taxon>
        <taxon>Neoptera</taxon>
        <taxon>Endopterygota</taxon>
        <taxon>Diptera</taxon>
        <taxon>Nematocera</taxon>
        <taxon>Chironomoidea</taxon>
        <taxon>Chironomidae</taxon>
        <taxon>Chironominae</taxon>
        <taxon>Polypedilum</taxon>
        <taxon>Polypedilum</taxon>
    </lineage>
</organism>
<evidence type="ECO:0000256" key="1">
    <source>
        <dbReference type="ARBA" id="ARBA00022723"/>
    </source>
</evidence>
<protein>
    <recommendedName>
        <fullName evidence="6">C2H2-type domain-containing protein</fullName>
    </recommendedName>
</protein>
<sequence length="326" mass="39124">MNSNFEVKVDKERNFLGIIDSINEVRSKIESKNEKEKNSKSKWPCKFCNAKLSSKKCLQKHLVAKHQKESKIKFYSCDFCREYFFIKTKLTKHFKTRHKNGKIDEFICDFDGKIFLTRKELSNHIKCHKAMKKCEICEKEVKDLRNHMRQVHSSNNEKFECVICLKNFKKQVSLKNHLQTHKKNFQCQICGRKFSRVCDLKEHMRFHDGAFRCEICFKKFGQKGHLKTHSKIHDKNRSKPHKCHHCDYSTDRKHRLTSHLKIHDENREKGLKCNQCDYKTDNKYILKVHLQIHNPNRIKFPCLYCNYEATERGNLKEHLKRKHNPN</sequence>
<dbReference type="OrthoDB" id="6077919at2759"/>
<dbReference type="InterPro" id="IPR013087">
    <property type="entry name" value="Znf_C2H2_type"/>
</dbReference>
<feature type="domain" description="C2H2-type" evidence="6">
    <location>
        <begin position="300"/>
        <end position="326"/>
    </location>
</feature>
<keyword evidence="3 5" id="KW-0863">Zinc-finger</keyword>
<comment type="caution">
    <text evidence="7">The sequence shown here is derived from an EMBL/GenBank/DDBJ whole genome shotgun (WGS) entry which is preliminary data.</text>
</comment>
<feature type="domain" description="C2H2-type" evidence="6">
    <location>
        <begin position="241"/>
        <end position="268"/>
    </location>
</feature>
<evidence type="ECO:0000313" key="8">
    <source>
        <dbReference type="Proteomes" id="UP001107558"/>
    </source>
</evidence>
<keyword evidence="8" id="KW-1185">Reference proteome</keyword>
<evidence type="ECO:0000256" key="3">
    <source>
        <dbReference type="ARBA" id="ARBA00022771"/>
    </source>
</evidence>
<evidence type="ECO:0000313" key="7">
    <source>
        <dbReference type="EMBL" id="KAG5669478.1"/>
    </source>
</evidence>
<keyword evidence="1" id="KW-0479">Metal-binding</keyword>
<evidence type="ECO:0000256" key="2">
    <source>
        <dbReference type="ARBA" id="ARBA00022737"/>
    </source>
</evidence>
<dbReference type="InterPro" id="IPR036236">
    <property type="entry name" value="Znf_C2H2_sf"/>
</dbReference>
<dbReference type="FunFam" id="3.30.160.60:FF:000446">
    <property type="entry name" value="Zinc finger protein"/>
    <property type="match status" value="1"/>
</dbReference>
<feature type="domain" description="C2H2-type" evidence="6">
    <location>
        <begin position="185"/>
        <end position="212"/>
    </location>
</feature>
<dbReference type="PANTHER" id="PTHR24379:SF121">
    <property type="entry name" value="C2H2-TYPE DOMAIN-CONTAINING PROTEIN"/>
    <property type="match status" value="1"/>
</dbReference>
<dbReference type="GO" id="GO:0008270">
    <property type="term" value="F:zinc ion binding"/>
    <property type="evidence" value="ECO:0007669"/>
    <property type="project" value="UniProtKB-KW"/>
</dbReference>
<evidence type="ECO:0000256" key="5">
    <source>
        <dbReference type="PROSITE-ProRule" id="PRU00042"/>
    </source>
</evidence>
<dbReference type="FunFam" id="3.30.160.60:FF:000110">
    <property type="entry name" value="Zinc finger protein-like"/>
    <property type="match status" value="1"/>
</dbReference>
<name>A0A9J6BJ97_POLVA</name>
<proteinExistence type="predicted"/>
<accession>A0A9J6BJ97</accession>
<dbReference type="Gene3D" id="3.30.160.60">
    <property type="entry name" value="Classic Zinc Finger"/>
    <property type="match status" value="6"/>
</dbReference>
<dbReference type="PROSITE" id="PS00028">
    <property type="entry name" value="ZINC_FINGER_C2H2_1"/>
    <property type="match status" value="5"/>
</dbReference>
<dbReference type="SUPFAM" id="SSF57667">
    <property type="entry name" value="beta-beta-alpha zinc fingers"/>
    <property type="match status" value="5"/>
</dbReference>
<dbReference type="GO" id="GO:0003677">
    <property type="term" value="F:DNA binding"/>
    <property type="evidence" value="ECO:0007669"/>
    <property type="project" value="UniProtKB-ARBA"/>
</dbReference>
<dbReference type="Proteomes" id="UP001107558">
    <property type="component" value="Chromosome 4"/>
</dbReference>
<keyword evidence="2" id="KW-0677">Repeat</keyword>
<feature type="domain" description="C2H2-type" evidence="6">
    <location>
        <begin position="159"/>
        <end position="186"/>
    </location>
</feature>
<keyword evidence="4" id="KW-0862">Zinc</keyword>
<gene>
    <name evidence="7" type="ORF">PVAND_017365</name>
</gene>
<dbReference type="PANTHER" id="PTHR24379">
    <property type="entry name" value="KRAB AND ZINC FINGER DOMAIN-CONTAINING"/>
    <property type="match status" value="1"/>
</dbReference>
<dbReference type="GO" id="GO:0005634">
    <property type="term" value="C:nucleus"/>
    <property type="evidence" value="ECO:0007669"/>
    <property type="project" value="UniProtKB-ARBA"/>
</dbReference>
<dbReference type="EMBL" id="JADBJN010000004">
    <property type="protein sequence ID" value="KAG5669478.1"/>
    <property type="molecule type" value="Genomic_DNA"/>
</dbReference>
<reference evidence="7" key="1">
    <citation type="submission" date="2021-03" db="EMBL/GenBank/DDBJ databases">
        <title>Chromosome level genome of the anhydrobiotic midge Polypedilum vanderplanki.</title>
        <authorList>
            <person name="Yoshida Y."/>
            <person name="Kikawada T."/>
            <person name="Gusev O."/>
        </authorList>
    </citation>
    <scope>NUCLEOTIDE SEQUENCE</scope>
    <source>
        <strain evidence="7">NIAS01</strain>
        <tissue evidence="7">Whole body or cell culture</tissue>
    </source>
</reference>
<dbReference type="SMART" id="SM00355">
    <property type="entry name" value="ZnF_C2H2"/>
    <property type="match status" value="10"/>
</dbReference>
<dbReference type="AlphaFoldDB" id="A0A9J6BJ97"/>
<feature type="domain" description="C2H2-type" evidence="6">
    <location>
        <begin position="75"/>
        <end position="103"/>
    </location>
</feature>
<evidence type="ECO:0000256" key="4">
    <source>
        <dbReference type="ARBA" id="ARBA00022833"/>
    </source>
</evidence>